<reference evidence="1" key="1">
    <citation type="journal article" date="2009" name="PLoS Genet.">
        <title>Sequencing, mapping, and analysis of 27,455 maize full-length cDNAs.</title>
        <authorList>
            <person name="Soderlund C."/>
            <person name="Descour A."/>
            <person name="Kudrna D."/>
            <person name="Bomhoff M."/>
            <person name="Boyd L."/>
            <person name="Currie J."/>
            <person name="Angelova A."/>
            <person name="Collura K."/>
            <person name="Wissotski M."/>
            <person name="Ashley E."/>
            <person name="Morrow D."/>
            <person name="Fernandes J."/>
            <person name="Walbot V."/>
            <person name="Yu Y."/>
        </authorList>
    </citation>
    <scope>NUCLEOTIDE SEQUENCE</scope>
    <source>
        <strain evidence="1">B73</strain>
    </source>
</reference>
<dbReference type="EMBL" id="BT034815">
    <property type="protein sequence ID" value="ACF79820.1"/>
    <property type="molecule type" value="mRNA"/>
</dbReference>
<evidence type="ECO:0000313" key="1">
    <source>
        <dbReference type="EMBL" id="ACF79820.1"/>
    </source>
</evidence>
<proteinExistence type="evidence at transcript level"/>
<accession>B4FCH7</accession>
<name>B4FCH7_MAIZE</name>
<organism evidence="1">
    <name type="scientific">Zea mays</name>
    <name type="common">Maize</name>
    <dbReference type="NCBI Taxonomy" id="4577"/>
    <lineage>
        <taxon>Eukaryota</taxon>
        <taxon>Viridiplantae</taxon>
        <taxon>Streptophyta</taxon>
        <taxon>Embryophyta</taxon>
        <taxon>Tracheophyta</taxon>
        <taxon>Spermatophyta</taxon>
        <taxon>Magnoliopsida</taxon>
        <taxon>Liliopsida</taxon>
        <taxon>Poales</taxon>
        <taxon>Poaceae</taxon>
        <taxon>PACMAD clade</taxon>
        <taxon>Panicoideae</taxon>
        <taxon>Andropogonodae</taxon>
        <taxon>Andropogoneae</taxon>
        <taxon>Tripsacinae</taxon>
        <taxon>Zea</taxon>
    </lineage>
</organism>
<protein>
    <submittedName>
        <fullName evidence="1">Uncharacterized protein</fullName>
    </submittedName>
</protein>
<sequence length="32" mass="3763">MGRWGGVLAPRCSRSHGWARKMRWRSSLMSCR</sequence>
<dbReference type="AlphaFoldDB" id="B4FCH7"/>